<protein>
    <submittedName>
        <fullName evidence="3">Enoyl-CoA hydratase/isomerase family protein</fullName>
    </submittedName>
</protein>
<dbReference type="PANTHER" id="PTHR11941:SF54">
    <property type="entry name" value="ENOYL-COA HYDRATASE, MITOCHONDRIAL"/>
    <property type="match status" value="1"/>
</dbReference>
<dbReference type="Gene3D" id="3.90.226.10">
    <property type="entry name" value="2-enoyl-CoA Hydratase, Chain A, domain 1"/>
    <property type="match status" value="1"/>
</dbReference>
<dbReference type="Pfam" id="PF00378">
    <property type="entry name" value="ECH_1"/>
    <property type="match status" value="1"/>
</dbReference>
<dbReference type="Proteomes" id="UP001300745">
    <property type="component" value="Unassembled WGS sequence"/>
</dbReference>
<feature type="region of interest" description="Disordered" evidence="2">
    <location>
        <begin position="276"/>
        <end position="296"/>
    </location>
</feature>
<sequence>MTTAEMTPEPVGNAERVRLQKDHDSHIARITISNPEKKNAMAPEDCELMGRYLDDIADDDAIKVVIVRGDGGVFTTGVDLNRAYGWYSTPGDDRRPSQRRRLSVDRKGQRMFHDFIGFSKVTIVQLEAYALGLGLEFALAADLVVASRQAKIGMPAARFLGPVLGNVALFLHRLGPVVMRDLMLTGRMATAGEFESMKLFTRFVDEADVAAETEALAAQVAKMPADGITIAKEAYRVVEASSALGLEETTAYLFHSYGTNLRFEPDEFNFVKERKKSGTSAAFKKRDTHYGTGSAQ</sequence>
<dbReference type="RefSeq" id="WP_265996590.1">
    <property type="nucleotide sequence ID" value="NZ_JAPJDN010000006.1"/>
</dbReference>
<evidence type="ECO:0000313" key="4">
    <source>
        <dbReference type="Proteomes" id="UP001300745"/>
    </source>
</evidence>
<dbReference type="CDD" id="cd06558">
    <property type="entry name" value="crotonase-like"/>
    <property type="match status" value="1"/>
</dbReference>
<evidence type="ECO:0000256" key="1">
    <source>
        <dbReference type="ARBA" id="ARBA00023098"/>
    </source>
</evidence>
<name>A0ABT3SDR9_9MYCO</name>
<organism evidence="3 4">
    <name type="scientific">Mycobacterium pinniadriaticum</name>
    <dbReference type="NCBI Taxonomy" id="2994102"/>
    <lineage>
        <taxon>Bacteria</taxon>
        <taxon>Bacillati</taxon>
        <taxon>Actinomycetota</taxon>
        <taxon>Actinomycetes</taxon>
        <taxon>Mycobacteriales</taxon>
        <taxon>Mycobacteriaceae</taxon>
        <taxon>Mycobacterium</taxon>
    </lineage>
</organism>
<keyword evidence="1" id="KW-0443">Lipid metabolism</keyword>
<reference evidence="3 4" key="1">
    <citation type="submission" date="2022-11" db="EMBL/GenBank/DDBJ databases">
        <title>Mycobacterium sp. nov.</title>
        <authorList>
            <person name="Papic B."/>
            <person name="Spicic S."/>
            <person name="Duvnjak S."/>
        </authorList>
    </citation>
    <scope>NUCLEOTIDE SEQUENCE [LARGE SCALE GENOMIC DNA]</scope>
    <source>
        <strain evidence="3 4">CVI_P4</strain>
    </source>
</reference>
<dbReference type="SUPFAM" id="SSF52096">
    <property type="entry name" value="ClpP/crotonase"/>
    <property type="match status" value="1"/>
</dbReference>
<dbReference type="PANTHER" id="PTHR11941">
    <property type="entry name" value="ENOYL-COA HYDRATASE-RELATED"/>
    <property type="match status" value="1"/>
</dbReference>
<keyword evidence="4" id="KW-1185">Reference proteome</keyword>
<dbReference type="InterPro" id="IPR001753">
    <property type="entry name" value="Enoyl-CoA_hydra/iso"/>
</dbReference>
<dbReference type="EMBL" id="JAPJDO010000006">
    <property type="protein sequence ID" value="MCX2937027.1"/>
    <property type="molecule type" value="Genomic_DNA"/>
</dbReference>
<evidence type="ECO:0000313" key="3">
    <source>
        <dbReference type="EMBL" id="MCX2937027.1"/>
    </source>
</evidence>
<comment type="caution">
    <text evidence="3">The sequence shown here is derived from an EMBL/GenBank/DDBJ whole genome shotgun (WGS) entry which is preliminary data.</text>
</comment>
<accession>A0ABT3SDR9</accession>
<gene>
    <name evidence="3" type="ORF">ORI27_09965</name>
</gene>
<dbReference type="InterPro" id="IPR029045">
    <property type="entry name" value="ClpP/crotonase-like_dom_sf"/>
</dbReference>
<evidence type="ECO:0000256" key="2">
    <source>
        <dbReference type="SAM" id="MobiDB-lite"/>
    </source>
</evidence>
<proteinExistence type="predicted"/>